<dbReference type="AlphaFoldDB" id="A0A7Y6Q8X3"/>
<sequence length="58" mass="6403">MKIKVLSSLAGEAFSYRRGDVVELNIFKEQVGTGWEVLVELVEDDAPPAVTPSKARKK</sequence>
<dbReference type="EMBL" id="JABWDU010000005">
    <property type="protein sequence ID" value="NVD41288.1"/>
    <property type="molecule type" value="Genomic_DNA"/>
</dbReference>
<reference evidence="1 2" key="1">
    <citation type="submission" date="2020-06" db="EMBL/GenBank/DDBJ databases">
        <authorList>
            <person name="Grouzdev D.S."/>
        </authorList>
    </citation>
    <scope>NUCLEOTIDE SEQUENCE [LARGE SCALE GENOMIC DNA]</scope>
    <source>
        <strain evidence="1 2">HO-A22</strain>
    </source>
</reference>
<dbReference type="Proteomes" id="UP000520198">
    <property type="component" value="Unassembled WGS sequence"/>
</dbReference>
<accession>A0A7Y6Q8X3</accession>
<keyword evidence="2" id="KW-1185">Reference proteome</keyword>
<name>A0A7Y6Q8X3_9HYPH</name>
<protein>
    <submittedName>
        <fullName evidence="1">Uncharacterized protein</fullName>
    </submittedName>
</protein>
<evidence type="ECO:0000313" key="2">
    <source>
        <dbReference type="Proteomes" id="UP000520198"/>
    </source>
</evidence>
<comment type="caution">
    <text evidence="1">The sequence shown here is derived from an EMBL/GenBank/DDBJ whole genome shotgun (WGS) entry which is preliminary data.</text>
</comment>
<dbReference type="RefSeq" id="WP_176354721.1">
    <property type="nucleotide sequence ID" value="NZ_JABWDU010000005.1"/>
</dbReference>
<gene>
    <name evidence="1" type="ORF">HT585_20645</name>
</gene>
<proteinExistence type="predicted"/>
<evidence type="ECO:0000313" key="1">
    <source>
        <dbReference type="EMBL" id="NVD41288.1"/>
    </source>
</evidence>
<organism evidence="1 2">
    <name type="scientific">Ensifer oleiphilus</name>
    <dbReference type="NCBI Taxonomy" id="2742698"/>
    <lineage>
        <taxon>Bacteria</taxon>
        <taxon>Pseudomonadati</taxon>
        <taxon>Pseudomonadota</taxon>
        <taxon>Alphaproteobacteria</taxon>
        <taxon>Hyphomicrobiales</taxon>
        <taxon>Rhizobiaceae</taxon>
        <taxon>Sinorhizobium/Ensifer group</taxon>
        <taxon>Ensifer</taxon>
    </lineage>
</organism>